<dbReference type="Proteomes" id="UP000175691">
    <property type="component" value="Unassembled WGS sequence"/>
</dbReference>
<evidence type="ECO:0000256" key="2">
    <source>
        <dbReference type="SAM" id="Phobius"/>
    </source>
</evidence>
<evidence type="ECO:0000313" key="3">
    <source>
        <dbReference type="EMBL" id="OFC72714.1"/>
    </source>
</evidence>
<evidence type="ECO:0000313" key="4">
    <source>
        <dbReference type="Proteomes" id="UP000175691"/>
    </source>
</evidence>
<proteinExistence type="predicted"/>
<feature type="region of interest" description="Disordered" evidence="1">
    <location>
        <begin position="56"/>
        <end position="79"/>
    </location>
</feature>
<keyword evidence="2" id="KW-0812">Transmembrane</keyword>
<accession>A0A1E7ZGY4</accession>
<keyword evidence="4" id="KW-1185">Reference proteome</keyword>
<dbReference type="EMBL" id="MDHN01000002">
    <property type="protein sequence ID" value="OFC72714.1"/>
    <property type="molecule type" value="Genomic_DNA"/>
</dbReference>
<organism evidence="3 4">
    <name type="scientific">Alteromonas confluentis</name>
    <dbReference type="NCBI Taxonomy" id="1656094"/>
    <lineage>
        <taxon>Bacteria</taxon>
        <taxon>Pseudomonadati</taxon>
        <taxon>Pseudomonadota</taxon>
        <taxon>Gammaproteobacteria</taxon>
        <taxon>Alteromonadales</taxon>
        <taxon>Alteromonadaceae</taxon>
        <taxon>Alteromonas/Salinimonas group</taxon>
        <taxon>Alteromonas</taxon>
    </lineage>
</organism>
<evidence type="ECO:0008006" key="5">
    <source>
        <dbReference type="Google" id="ProtNLM"/>
    </source>
</evidence>
<reference evidence="3 4" key="1">
    <citation type="submission" date="2016-08" db="EMBL/GenBank/DDBJ databases">
        <authorList>
            <person name="Seilhamer J.J."/>
        </authorList>
    </citation>
    <scope>NUCLEOTIDE SEQUENCE [LARGE SCALE GENOMIC DNA]</scope>
    <source>
        <strain evidence="3 4">KCTC 42603</strain>
    </source>
</reference>
<sequence length="79" mass="8733">MKYSVPPLMVVCTFLLFQFKIMIAGTVLFFPTIIMIAGWNIIAVRWFVLSTIADDDFPPPAKAPKSRSLAGTREQAAGD</sequence>
<dbReference type="STRING" id="1656094.BFC18_01530"/>
<keyword evidence="2" id="KW-1133">Transmembrane helix</keyword>
<dbReference type="AlphaFoldDB" id="A0A1E7ZGY4"/>
<gene>
    <name evidence="3" type="ORF">BFC18_01530</name>
</gene>
<comment type="caution">
    <text evidence="3">The sequence shown here is derived from an EMBL/GenBank/DDBJ whole genome shotgun (WGS) entry which is preliminary data.</text>
</comment>
<feature type="transmembrane region" description="Helical" evidence="2">
    <location>
        <begin position="21"/>
        <end position="48"/>
    </location>
</feature>
<protein>
    <recommendedName>
        <fullName evidence="5">Transmembrane protein</fullName>
    </recommendedName>
</protein>
<name>A0A1E7ZGY4_9ALTE</name>
<evidence type="ECO:0000256" key="1">
    <source>
        <dbReference type="SAM" id="MobiDB-lite"/>
    </source>
</evidence>
<keyword evidence="2" id="KW-0472">Membrane</keyword>